<accession>A0A6P1YLJ6</accession>
<evidence type="ECO:0000313" key="3">
    <source>
        <dbReference type="EMBL" id="QIB32634.1"/>
    </source>
</evidence>
<keyword evidence="4" id="KW-1185">Reference proteome</keyword>
<proteinExistence type="predicted"/>
<dbReference type="InterPro" id="IPR009628">
    <property type="entry name" value="Phage_tape_measure_N"/>
</dbReference>
<dbReference type="Pfam" id="PF06791">
    <property type="entry name" value="TMP_2"/>
    <property type="match status" value="1"/>
</dbReference>
<gene>
    <name evidence="3" type="ORF">G3A50_02135</name>
</gene>
<dbReference type="KEGG" id="apra:G3A50_02135"/>
<name>A0A6P1YLJ6_9HYPH</name>
<sequence length="636" mass="66883">MATDIEQMVLSISADTRSAVRALKKFGVDVNNVANDSEKAFTRPEKQVERLGHAMGKSSVQTANLAAQFQDIAVQLQSGTSPFTVALQQGTQISAALGGGQGGLGGTVKALGAAFLSVVSPVSLATIALITLGGVGVQYLTSLSSGTKDLDETLKEHKALISSIKEAYGDAAAGLEQYSRQSSDVLATQARASVAQLAASLQSEVESVLRDLGGRIGSHGQSLFKVDAEFAPFRDAIIELRKTAREGEPDIAAFRRSVAAIANADPTNKALQELAARVLDLTGDADRAGGALDAMRRGLDAITGSASVGAQAIQDYRAAIEDLSKIALPDLSPRQQADAAFAQAMFTAPDAAARKSAEETYAASLTRINTEEQKLADERAKREATRAAKRGARSTERDQERINQVIDGLTFEAEQLGRTAREQEIYNAVAAAGVDITSQYGQQIAGLAGHLYDMQAAQQQAIQQMDEMRSRASNVLSGFSQDIRNGVDAADALKNALGRVLDSVIDIGLQSAVTNLFGKSGTADAGLLGGLFSGLFGRAGGGPVQGGQAYTVGERGPETFIPNVSGRIAPNHARGQSSETFAPVYQIDARGSQMSEQQFRRILDENNRRVVAQVRGGVSGWVSEDQVRSGAQRGTG</sequence>
<dbReference type="Proteomes" id="UP000464751">
    <property type="component" value="Chromosome"/>
</dbReference>
<evidence type="ECO:0000313" key="4">
    <source>
        <dbReference type="Proteomes" id="UP000464751"/>
    </source>
</evidence>
<protein>
    <recommendedName>
        <fullName evidence="2">Bacteriophage tail tape measure N-terminal domain-containing protein</fullName>
    </recommendedName>
</protein>
<feature type="compositionally biased region" description="Basic and acidic residues" evidence="1">
    <location>
        <begin position="376"/>
        <end position="386"/>
    </location>
</feature>
<feature type="domain" description="Bacteriophage tail tape measure N-terminal" evidence="2">
    <location>
        <begin position="47"/>
        <end position="199"/>
    </location>
</feature>
<reference evidence="3 4" key="1">
    <citation type="submission" date="2020-02" db="EMBL/GenBank/DDBJ databases">
        <authorList>
            <person name="Li G."/>
        </authorList>
    </citation>
    <scope>NUCLEOTIDE SEQUENCE [LARGE SCALE GENOMIC DNA]</scope>
    <source>
        <strain evidence="3 4">DSM 102029</strain>
    </source>
</reference>
<evidence type="ECO:0000259" key="2">
    <source>
        <dbReference type="Pfam" id="PF06791"/>
    </source>
</evidence>
<feature type="region of interest" description="Disordered" evidence="1">
    <location>
        <begin position="376"/>
        <end position="398"/>
    </location>
</feature>
<dbReference type="AlphaFoldDB" id="A0A6P1YLJ6"/>
<organism evidence="3 4">
    <name type="scientific">Ancylobacter pratisalsi</name>
    <dbReference type="NCBI Taxonomy" id="1745854"/>
    <lineage>
        <taxon>Bacteria</taxon>
        <taxon>Pseudomonadati</taxon>
        <taxon>Pseudomonadota</taxon>
        <taxon>Alphaproteobacteria</taxon>
        <taxon>Hyphomicrobiales</taxon>
        <taxon>Xanthobacteraceae</taxon>
        <taxon>Ancylobacter</taxon>
    </lineage>
</organism>
<evidence type="ECO:0000256" key="1">
    <source>
        <dbReference type="SAM" id="MobiDB-lite"/>
    </source>
</evidence>
<dbReference type="RefSeq" id="WP_163073673.1">
    <property type="nucleotide sequence ID" value="NZ_CP048630.1"/>
</dbReference>
<dbReference type="EMBL" id="CP048630">
    <property type="protein sequence ID" value="QIB32634.1"/>
    <property type="molecule type" value="Genomic_DNA"/>
</dbReference>